<dbReference type="InterPro" id="IPR008565">
    <property type="entry name" value="TtsA-like_GH18_dom"/>
</dbReference>
<feature type="domain" description="TtsA-like Glycoside hydrolase family 108" evidence="1">
    <location>
        <begin position="10"/>
        <end position="96"/>
    </location>
</feature>
<evidence type="ECO:0000313" key="3">
    <source>
        <dbReference type="Proteomes" id="UP000216998"/>
    </source>
</evidence>
<evidence type="ECO:0000313" key="2">
    <source>
        <dbReference type="EMBL" id="OYQ36210.1"/>
    </source>
</evidence>
<dbReference type="Gene3D" id="1.20.141.10">
    <property type="entry name" value="Chitosanase, subunit A, domain 1"/>
    <property type="match status" value="1"/>
</dbReference>
<gene>
    <name evidence="2" type="ORF">CHU95_05315</name>
</gene>
<comment type="caution">
    <text evidence="2">The sequence shown here is derived from an EMBL/GenBank/DDBJ whole genome shotgun (WGS) entry which is preliminary data.</text>
</comment>
<protein>
    <recommendedName>
        <fullName evidence="1">TtsA-like Glycoside hydrolase family 108 domain-containing protein</fullName>
    </recommendedName>
</protein>
<organism evidence="2 3">
    <name type="scientific">Niveispirillum lacus</name>
    <dbReference type="NCBI Taxonomy" id="1981099"/>
    <lineage>
        <taxon>Bacteria</taxon>
        <taxon>Pseudomonadati</taxon>
        <taxon>Pseudomonadota</taxon>
        <taxon>Alphaproteobacteria</taxon>
        <taxon>Rhodospirillales</taxon>
        <taxon>Azospirillaceae</taxon>
        <taxon>Niveispirillum</taxon>
    </lineage>
</organism>
<dbReference type="SUPFAM" id="SSF53955">
    <property type="entry name" value="Lysozyme-like"/>
    <property type="match status" value="1"/>
</dbReference>
<reference evidence="2 3" key="1">
    <citation type="submission" date="2017-07" db="EMBL/GenBank/DDBJ databases">
        <title>Niveispirillum cyanobacteriorum sp. nov., isolated from cyanobacterial aggregates in a eutrophic lake.</title>
        <authorList>
            <person name="Cai H."/>
        </authorList>
    </citation>
    <scope>NUCLEOTIDE SEQUENCE [LARGE SCALE GENOMIC DNA]</scope>
    <source>
        <strain evidence="3">TH1-14</strain>
    </source>
</reference>
<dbReference type="RefSeq" id="WP_094454469.1">
    <property type="nucleotide sequence ID" value="NZ_NOXU01000023.1"/>
</dbReference>
<dbReference type="Pfam" id="PF05838">
    <property type="entry name" value="Glyco_hydro_108"/>
    <property type="match status" value="1"/>
</dbReference>
<dbReference type="EMBL" id="NOXU01000023">
    <property type="protein sequence ID" value="OYQ36210.1"/>
    <property type="molecule type" value="Genomic_DNA"/>
</dbReference>
<proteinExistence type="predicted"/>
<sequence length="188" mass="21567">MADFSQFLPIVLRNEGGWVDNPHDPGGATNKGITFYTFKKYAHLLNMAPTLANLKKMTDEQAGRIYKVEYWDPIFGDEIQYQNLANIFCDFHVNAGYHAIELFVKILNTLGNNYHPSRLTRRIMSSLNDHDSTEVYMEYKSGRISYYRELAQEHPVLRVFLKGWIARVNSFPDVVVPGRTTPACETGN</sequence>
<dbReference type="Proteomes" id="UP000216998">
    <property type="component" value="Unassembled WGS sequence"/>
</dbReference>
<keyword evidence="3" id="KW-1185">Reference proteome</keyword>
<dbReference type="OrthoDB" id="9815229at2"/>
<dbReference type="CDD" id="cd13926">
    <property type="entry name" value="N-acetylmuramidase_GH108"/>
    <property type="match status" value="1"/>
</dbReference>
<evidence type="ECO:0000259" key="1">
    <source>
        <dbReference type="Pfam" id="PF05838"/>
    </source>
</evidence>
<accession>A0A255Z6E8</accession>
<dbReference type="InterPro" id="IPR023346">
    <property type="entry name" value="Lysozyme-like_dom_sf"/>
</dbReference>
<name>A0A255Z6E8_9PROT</name>
<dbReference type="AlphaFoldDB" id="A0A255Z6E8"/>